<sequence length="164" mass="18134">MQVVGGSPSICLVLSLAIVLVFALVARGNNNDDQNNTLGASVHPVAAAATVSLDSNLDELGEDQLTSFPIVIETAYSLLLRNAGELDEMFDILHDLAYAIDPRFHWSRYLDIHDKTNKPALRSLTTKLETFIDRSVLPLSEARKSNEQIFLVLSYINELSKSLY</sequence>
<dbReference type="AlphaFoldDB" id="A0A9W8IJW5"/>
<evidence type="ECO:0000313" key="2">
    <source>
        <dbReference type="EMBL" id="KAJ2865917.1"/>
    </source>
</evidence>
<organism evidence="2 3">
    <name type="scientific">Coemansia aciculifera</name>
    <dbReference type="NCBI Taxonomy" id="417176"/>
    <lineage>
        <taxon>Eukaryota</taxon>
        <taxon>Fungi</taxon>
        <taxon>Fungi incertae sedis</taxon>
        <taxon>Zoopagomycota</taxon>
        <taxon>Kickxellomycotina</taxon>
        <taxon>Kickxellomycetes</taxon>
        <taxon>Kickxellales</taxon>
        <taxon>Kickxellaceae</taxon>
        <taxon>Coemansia</taxon>
    </lineage>
</organism>
<dbReference type="Proteomes" id="UP001140074">
    <property type="component" value="Unassembled WGS sequence"/>
</dbReference>
<keyword evidence="1" id="KW-0812">Transmembrane</keyword>
<proteinExistence type="predicted"/>
<keyword evidence="1" id="KW-0472">Membrane</keyword>
<dbReference type="EMBL" id="JANBUY010000049">
    <property type="protein sequence ID" value="KAJ2865917.1"/>
    <property type="molecule type" value="Genomic_DNA"/>
</dbReference>
<reference evidence="2" key="1">
    <citation type="submission" date="2022-07" db="EMBL/GenBank/DDBJ databases">
        <title>Phylogenomic reconstructions and comparative analyses of Kickxellomycotina fungi.</title>
        <authorList>
            <person name="Reynolds N.K."/>
            <person name="Stajich J.E."/>
            <person name="Barry K."/>
            <person name="Grigoriev I.V."/>
            <person name="Crous P."/>
            <person name="Smith M.E."/>
        </authorList>
    </citation>
    <scope>NUCLEOTIDE SEQUENCE</scope>
    <source>
        <strain evidence="2">RSA 476</strain>
    </source>
</reference>
<keyword evidence="1" id="KW-1133">Transmembrane helix</keyword>
<evidence type="ECO:0000256" key="1">
    <source>
        <dbReference type="SAM" id="Phobius"/>
    </source>
</evidence>
<keyword evidence="3" id="KW-1185">Reference proteome</keyword>
<protein>
    <submittedName>
        <fullName evidence="2">Uncharacterized protein</fullName>
    </submittedName>
</protein>
<name>A0A9W8IJW5_9FUNG</name>
<evidence type="ECO:0000313" key="3">
    <source>
        <dbReference type="Proteomes" id="UP001140074"/>
    </source>
</evidence>
<accession>A0A9W8IJW5</accession>
<feature type="transmembrane region" description="Helical" evidence="1">
    <location>
        <begin position="6"/>
        <end position="26"/>
    </location>
</feature>
<comment type="caution">
    <text evidence="2">The sequence shown here is derived from an EMBL/GenBank/DDBJ whole genome shotgun (WGS) entry which is preliminary data.</text>
</comment>
<gene>
    <name evidence="2" type="ORF">GGH94_001914</name>
</gene>